<dbReference type="AlphaFoldDB" id="A0AAE0PER5"/>
<gene>
    <name evidence="2" type="ORF">B0T20DRAFT_213775</name>
</gene>
<evidence type="ECO:0000313" key="2">
    <source>
        <dbReference type="EMBL" id="KAK3398623.1"/>
    </source>
</evidence>
<organism evidence="2 3">
    <name type="scientific">Sordaria brevicollis</name>
    <dbReference type="NCBI Taxonomy" id="83679"/>
    <lineage>
        <taxon>Eukaryota</taxon>
        <taxon>Fungi</taxon>
        <taxon>Dikarya</taxon>
        <taxon>Ascomycota</taxon>
        <taxon>Pezizomycotina</taxon>
        <taxon>Sordariomycetes</taxon>
        <taxon>Sordariomycetidae</taxon>
        <taxon>Sordariales</taxon>
        <taxon>Sordariaceae</taxon>
        <taxon>Sordaria</taxon>
    </lineage>
</organism>
<dbReference type="Proteomes" id="UP001281003">
    <property type="component" value="Unassembled WGS sequence"/>
</dbReference>
<accession>A0AAE0PER5</accession>
<evidence type="ECO:0000313" key="3">
    <source>
        <dbReference type="Proteomes" id="UP001281003"/>
    </source>
</evidence>
<comment type="caution">
    <text evidence="2">The sequence shown here is derived from an EMBL/GenBank/DDBJ whole genome shotgun (WGS) entry which is preliminary data.</text>
</comment>
<reference evidence="2" key="2">
    <citation type="submission" date="2023-07" db="EMBL/GenBank/DDBJ databases">
        <authorList>
            <consortium name="Lawrence Berkeley National Laboratory"/>
            <person name="Haridas S."/>
            <person name="Hensen N."/>
            <person name="Bonometti L."/>
            <person name="Westerberg I."/>
            <person name="Brannstrom I.O."/>
            <person name="Guillou S."/>
            <person name="Cros-Aarteil S."/>
            <person name="Calhoun S."/>
            <person name="Kuo A."/>
            <person name="Mondo S."/>
            <person name="Pangilinan J."/>
            <person name="Riley R."/>
            <person name="LaButti K."/>
            <person name="Andreopoulos B."/>
            <person name="Lipzen A."/>
            <person name="Chen C."/>
            <person name="Yanf M."/>
            <person name="Daum C."/>
            <person name="Ng V."/>
            <person name="Clum A."/>
            <person name="Steindorff A."/>
            <person name="Ohm R."/>
            <person name="Martin F."/>
            <person name="Silar P."/>
            <person name="Natvig D."/>
            <person name="Lalanne C."/>
            <person name="Gautier V."/>
            <person name="Ament-velasquez S.L."/>
            <person name="Kruys A."/>
            <person name="Hutchinson M.I."/>
            <person name="Powell A.J."/>
            <person name="Barry K."/>
            <person name="Miller A.N."/>
            <person name="Grigoriev I.V."/>
            <person name="Debuchy R."/>
            <person name="Gladieux P."/>
            <person name="Thoren M.H."/>
            <person name="Johannesson H."/>
        </authorList>
    </citation>
    <scope>NUCLEOTIDE SEQUENCE</scope>
    <source>
        <strain evidence="2">FGSC 1904</strain>
    </source>
</reference>
<proteinExistence type="predicted"/>
<reference evidence="2" key="1">
    <citation type="journal article" date="2023" name="Mol. Phylogenet. Evol.">
        <title>Genome-scale phylogeny and comparative genomics of the fungal order Sordariales.</title>
        <authorList>
            <person name="Hensen N."/>
            <person name="Bonometti L."/>
            <person name="Westerberg I."/>
            <person name="Brannstrom I.O."/>
            <person name="Guillou S."/>
            <person name="Cros-Aarteil S."/>
            <person name="Calhoun S."/>
            <person name="Haridas S."/>
            <person name="Kuo A."/>
            <person name="Mondo S."/>
            <person name="Pangilinan J."/>
            <person name="Riley R."/>
            <person name="LaButti K."/>
            <person name="Andreopoulos B."/>
            <person name="Lipzen A."/>
            <person name="Chen C."/>
            <person name="Yan M."/>
            <person name="Daum C."/>
            <person name="Ng V."/>
            <person name="Clum A."/>
            <person name="Steindorff A."/>
            <person name="Ohm R.A."/>
            <person name="Martin F."/>
            <person name="Silar P."/>
            <person name="Natvig D.O."/>
            <person name="Lalanne C."/>
            <person name="Gautier V."/>
            <person name="Ament-Velasquez S.L."/>
            <person name="Kruys A."/>
            <person name="Hutchinson M.I."/>
            <person name="Powell A.J."/>
            <person name="Barry K."/>
            <person name="Miller A.N."/>
            <person name="Grigoriev I.V."/>
            <person name="Debuchy R."/>
            <person name="Gladieux P."/>
            <person name="Hiltunen Thoren M."/>
            <person name="Johannesson H."/>
        </authorList>
    </citation>
    <scope>NUCLEOTIDE SEQUENCE</scope>
    <source>
        <strain evidence="2">FGSC 1904</strain>
    </source>
</reference>
<feature type="compositionally biased region" description="Basic and acidic residues" evidence="1">
    <location>
        <begin position="97"/>
        <end position="116"/>
    </location>
</feature>
<evidence type="ECO:0000256" key="1">
    <source>
        <dbReference type="SAM" id="MobiDB-lite"/>
    </source>
</evidence>
<feature type="region of interest" description="Disordered" evidence="1">
    <location>
        <begin position="88"/>
        <end position="123"/>
    </location>
</feature>
<protein>
    <submittedName>
        <fullName evidence="2">Uncharacterized protein</fullName>
    </submittedName>
</protein>
<sequence length="163" mass="18726">MSLSSHWTTGTVGPFNRAQPSHETLQSAPFYLPFSIRPHPFRHESPGPLVLSSFISFLFFLLHLSTWRFSGLDCCPTAVLDLFAESRRPNNSETDQDDCKLPNRLNETPRPDHSRFSDTPGNTYRRSLTQLESVRLKFPRGQRYVACLLFQSARQHGRPQHDI</sequence>
<keyword evidence="3" id="KW-1185">Reference proteome</keyword>
<dbReference type="EMBL" id="JAUTDP010000006">
    <property type="protein sequence ID" value="KAK3398623.1"/>
    <property type="molecule type" value="Genomic_DNA"/>
</dbReference>
<name>A0AAE0PER5_SORBR</name>